<dbReference type="InterPro" id="IPR019845">
    <property type="entry name" value="Squalene/phytoene_synthase_CS"/>
</dbReference>
<protein>
    <submittedName>
        <fullName evidence="3">Phytoene/squalene synthase family protein</fullName>
    </submittedName>
</protein>
<dbReference type="EMBL" id="JBHSQE010000009">
    <property type="protein sequence ID" value="MFC6147548.1"/>
    <property type="molecule type" value="Genomic_DNA"/>
</dbReference>
<dbReference type="CDD" id="cd00683">
    <property type="entry name" value="Trans_IPPS_HH"/>
    <property type="match status" value="1"/>
</dbReference>
<dbReference type="RefSeq" id="WP_377002156.1">
    <property type="nucleotide sequence ID" value="NZ_JBHSQE010000009.1"/>
</dbReference>
<evidence type="ECO:0000313" key="3">
    <source>
        <dbReference type="EMBL" id="MFC6147548.1"/>
    </source>
</evidence>
<name>A0ABW1QEC9_9CORY</name>
<evidence type="ECO:0000256" key="2">
    <source>
        <dbReference type="ARBA" id="ARBA00022679"/>
    </source>
</evidence>
<accession>A0ABW1QEC9</accession>
<keyword evidence="4" id="KW-1185">Reference proteome</keyword>
<sequence>MSEKVDPLRRFDRMAQRAAGEVIGSYSTSFSLAARLLSPTIRRDVRNIYAMVRVADEIVDGPAAEAGAAPAALLDTYERAVRASLTGRFSADPVVHAFGLTARRCRIPEEYVEAFFSSMRADLTARVHTRESLASYIYGSAEVVGLMCLAVFLADHPVPAGERARLEDGARALGAAFQKINFLRDLAEDSGELGRSYLPWLDAETKPAFIAEIRGELERARAVLPLLPGQARVGVAAATELFAELTELLDTASVADLRTRRVSVPRRRKVGITLRTMLRSGR</sequence>
<reference evidence="4" key="1">
    <citation type="journal article" date="2019" name="Int. J. Syst. Evol. Microbiol.">
        <title>The Global Catalogue of Microorganisms (GCM) 10K type strain sequencing project: providing services to taxonomists for standard genome sequencing and annotation.</title>
        <authorList>
            <consortium name="The Broad Institute Genomics Platform"/>
            <consortium name="The Broad Institute Genome Sequencing Center for Infectious Disease"/>
            <person name="Wu L."/>
            <person name="Ma J."/>
        </authorList>
    </citation>
    <scope>NUCLEOTIDE SEQUENCE [LARGE SCALE GENOMIC DNA]</scope>
    <source>
        <strain evidence="4">CCUG 51943</strain>
    </source>
</reference>
<dbReference type="InterPro" id="IPR008949">
    <property type="entry name" value="Isoprenoid_synthase_dom_sf"/>
</dbReference>
<dbReference type="InterPro" id="IPR044843">
    <property type="entry name" value="Trans_IPPS_bact-type"/>
</dbReference>
<keyword evidence="2" id="KW-0808">Transferase</keyword>
<comment type="caution">
    <text evidence="3">The sequence shown here is derived from an EMBL/GenBank/DDBJ whole genome shotgun (WGS) entry which is preliminary data.</text>
</comment>
<dbReference type="InterPro" id="IPR033904">
    <property type="entry name" value="Trans_IPPS_HH"/>
</dbReference>
<gene>
    <name evidence="3" type="ORF">ACFPUZ_12115</name>
</gene>
<dbReference type="SFLD" id="SFLDS00005">
    <property type="entry name" value="Isoprenoid_Synthase_Type_I"/>
    <property type="match status" value="1"/>
</dbReference>
<dbReference type="InterPro" id="IPR002060">
    <property type="entry name" value="Squ/phyt_synthse"/>
</dbReference>
<dbReference type="SFLD" id="SFLDG01212">
    <property type="entry name" value="Phytoene_synthase_like"/>
    <property type="match status" value="1"/>
</dbReference>
<evidence type="ECO:0000256" key="1">
    <source>
        <dbReference type="ARBA" id="ARBA00004684"/>
    </source>
</evidence>
<dbReference type="PROSITE" id="PS01045">
    <property type="entry name" value="SQUALEN_PHYTOEN_SYN_2"/>
    <property type="match status" value="1"/>
</dbReference>
<dbReference type="Pfam" id="PF00494">
    <property type="entry name" value="SQS_PSY"/>
    <property type="match status" value="1"/>
</dbReference>
<organism evidence="3 4">
    <name type="scientific">Corynebacterium nasicanis</name>
    <dbReference type="NCBI Taxonomy" id="1448267"/>
    <lineage>
        <taxon>Bacteria</taxon>
        <taxon>Bacillati</taxon>
        <taxon>Actinomycetota</taxon>
        <taxon>Actinomycetes</taxon>
        <taxon>Mycobacteriales</taxon>
        <taxon>Corynebacteriaceae</taxon>
        <taxon>Corynebacterium</taxon>
    </lineage>
</organism>
<evidence type="ECO:0000313" key="4">
    <source>
        <dbReference type="Proteomes" id="UP001596244"/>
    </source>
</evidence>
<dbReference type="Gene3D" id="1.10.600.10">
    <property type="entry name" value="Farnesyl Diphosphate Synthase"/>
    <property type="match status" value="1"/>
</dbReference>
<comment type="pathway">
    <text evidence="1">Carotenoid biosynthesis; phytoene biosynthesis.</text>
</comment>
<proteinExistence type="predicted"/>
<dbReference type="PANTHER" id="PTHR31480">
    <property type="entry name" value="BIFUNCTIONAL LYCOPENE CYCLASE/PHYTOENE SYNTHASE"/>
    <property type="match status" value="1"/>
</dbReference>
<dbReference type="Proteomes" id="UP001596244">
    <property type="component" value="Unassembled WGS sequence"/>
</dbReference>
<dbReference type="SFLD" id="SFLDG01018">
    <property type="entry name" value="Squalene/Phytoene_Synthase_Lik"/>
    <property type="match status" value="1"/>
</dbReference>
<dbReference type="SUPFAM" id="SSF48576">
    <property type="entry name" value="Terpenoid synthases"/>
    <property type="match status" value="1"/>
</dbReference>